<dbReference type="InterPro" id="IPR002477">
    <property type="entry name" value="Peptidoglycan-bd-like"/>
</dbReference>
<comment type="similarity">
    <text evidence="1">Belongs to the N-acetylmuramoyl-L-alanine amidase 2 family.</text>
</comment>
<evidence type="ECO:0000256" key="1">
    <source>
        <dbReference type="ARBA" id="ARBA00007553"/>
    </source>
</evidence>
<dbReference type="InterPro" id="IPR036366">
    <property type="entry name" value="PGBDSf"/>
</dbReference>
<evidence type="ECO:0000259" key="2">
    <source>
        <dbReference type="SMART" id="SM00644"/>
    </source>
</evidence>
<dbReference type="Gene3D" id="3.40.80.10">
    <property type="entry name" value="Peptidoglycan recognition protein-like"/>
    <property type="match status" value="1"/>
</dbReference>
<dbReference type="InterPro" id="IPR015510">
    <property type="entry name" value="PGRP"/>
</dbReference>
<accession>A0ABY6PS79</accession>
<dbReference type="EMBL" id="CP098740">
    <property type="protein sequence ID" value="UZK54942.1"/>
    <property type="molecule type" value="Genomic_DNA"/>
</dbReference>
<dbReference type="RefSeq" id="WP_265542215.1">
    <property type="nucleotide sequence ID" value="NZ_CP098740.1"/>
</dbReference>
<evidence type="ECO:0000313" key="4">
    <source>
        <dbReference type="EMBL" id="UZK54942.1"/>
    </source>
</evidence>
<dbReference type="Gene3D" id="1.10.101.10">
    <property type="entry name" value="PGBD-like superfamily/PGBD"/>
    <property type="match status" value="2"/>
</dbReference>
<dbReference type="SUPFAM" id="SSF55846">
    <property type="entry name" value="N-acetylmuramoyl-L-alanine amidase-like"/>
    <property type="match status" value="1"/>
</dbReference>
<dbReference type="SMART" id="SM00644">
    <property type="entry name" value="Ami_2"/>
    <property type="match status" value="1"/>
</dbReference>
<evidence type="ECO:0000259" key="3">
    <source>
        <dbReference type="SMART" id="SM00701"/>
    </source>
</evidence>
<dbReference type="SUPFAM" id="SSF47090">
    <property type="entry name" value="PGBD-like"/>
    <property type="match status" value="2"/>
</dbReference>
<keyword evidence="5" id="KW-1185">Reference proteome</keyword>
<dbReference type="PANTHER" id="PTHR11022:SF41">
    <property type="entry name" value="PEPTIDOGLYCAN-RECOGNITION PROTEIN LC-RELATED"/>
    <property type="match status" value="1"/>
</dbReference>
<dbReference type="CDD" id="cd06583">
    <property type="entry name" value="PGRP"/>
    <property type="match status" value="1"/>
</dbReference>
<dbReference type="Pfam" id="PF01510">
    <property type="entry name" value="Amidase_2"/>
    <property type="match status" value="1"/>
</dbReference>
<feature type="domain" description="Peptidoglycan recognition protein family" evidence="3">
    <location>
        <begin position="43"/>
        <end position="197"/>
    </location>
</feature>
<name>A0ABY6PS79_9ACTN</name>
<gene>
    <name evidence="4" type="ORF">NEH16_13070</name>
</gene>
<dbReference type="InterPro" id="IPR036365">
    <property type="entry name" value="PGBD-like_sf"/>
</dbReference>
<dbReference type="InterPro" id="IPR006311">
    <property type="entry name" value="TAT_signal"/>
</dbReference>
<dbReference type="PROSITE" id="PS51318">
    <property type="entry name" value="TAT"/>
    <property type="match status" value="1"/>
</dbReference>
<proteinExistence type="inferred from homology"/>
<evidence type="ECO:0000313" key="5">
    <source>
        <dbReference type="Proteomes" id="UP001164963"/>
    </source>
</evidence>
<dbReference type="InterPro" id="IPR002502">
    <property type="entry name" value="Amidase_domain"/>
</dbReference>
<dbReference type="InterPro" id="IPR036505">
    <property type="entry name" value="Amidase/PGRP_sf"/>
</dbReference>
<feature type="domain" description="N-acetylmuramoyl-L-alanine amidase" evidence="2">
    <location>
        <begin position="55"/>
        <end position="203"/>
    </location>
</feature>
<protein>
    <submittedName>
        <fullName evidence="4">N-acetylmuramoyl-L-alanine amidase</fullName>
    </submittedName>
</protein>
<dbReference type="InterPro" id="IPR006619">
    <property type="entry name" value="PGRP_domain_met/bac"/>
</dbReference>
<dbReference type="Proteomes" id="UP001164963">
    <property type="component" value="Chromosome"/>
</dbReference>
<dbReference type="PANTHER" id="PTHR11022">
    <property type="entry name" value="PEPTIDOGLYCAN RECOGNITION PROTEIN"/>
    <property type="match status" value="1"/>
</dbReference>
<dbReference type="SMART" id="SM00701">
    <property type="entry name" value="PGRP"/>
    <property type="match status" value="1"/>
</dbReference>
<reference evidence="4" key="1">
    <citation type="journal article" date="2022" name="Front. Microbiol.">
        <title>Mirubactin C rescues the lethal effect of cell wall biosynthesis mutations in Bacillus subtilis.</title>
        <authorList>
            <person name="Kepplinger B."/>
            <person name="Wen X."/>
            <person name="Tyler A.R."/>
            <person name="Kim B.Y."/>
            <person name="Brown J."/>
            <person name="Banks P."/>
            <person name="Dashti Y."/>
            <person name="Mackenzie E.S."/>
            <person name="Wills C."/>
            <person name="Kawai Y."/>
            <person name="Waldron K.J."/>
            <person name="Allenby N.E.E."/>
            <person name="Wu L.J."/>
            <person name="Hall M.J."/>
            <person name="Errington J."/>
        </authorList>
    </citation>
    <scope>NUCLEOTIDE SEQUENCE</scope>
    <source>
        <strain evidence="4">MDA8-470</strain>
    </source>
</reference>
<sequence>MTALDRPQPHPRRRAVLTGTLALGAAALLPLAAPGRARAATGPVIADCAAWGARQPSSPVKTLATRPQKIIVHHTADPNSTDYSQAHAFALARSIQAYQMDTEHWIDTGQHFTVSRGAVVMEGRHGSLAALQGGTRQVESAHCTGQNTVAVGIENEGTYTTVEPRSEQYAALVELCAQICRQYGLAAYQIYGHRDFNSTECPGDRLYALLPKLRQDVAARIGGDATPPVWPVLATGNTGERVRTLQLLLNARGAALTADGAYGPATQAAVLAFQNTMHATPDGVAGLQTWNQLAAPARQGDSGVAVEAVQRQLAAHGIATDVDGAFGPGTAASVVRFQTTRSLPADGVVDARTWSRLVA</sequence>
<dbReference type="Pfam" id="PF01471">
    <property type="entry name" value="PG_binding_1"/>
    <property type="match status" value="2"/>
</dbReference>
<organism evidence="4 5">
    <name type="scientific">Streptomyces drozdowiczii</name>
    <dbReference type="NCBI Taxonomy" id="202862"/>
    <lineage>
        <taxon>Bacteria</taxon>
        <taxon>Bacillati</taxon>
        <taxon>Actinomycetota</taxon>
        <taxon>Actinomycetes</taxon>
        <taxon>Kitasatosporales</taxon>
        <taxon>Streptomycetaceae</taxon>
        <taxon>Streptomyces</taxon>
    </lineage>
</organism>